<comment type="subcellular location">
    <subcellularLocation>
        <location evidence="9">Cell membrane</location>
        <topology evidence="9">Peripheral membrane protein</topology>
    </subcellularLocation>
    <subcellularLocation>
        <location evidence="2">Endomembrane system</location>
        <topology evidence="2">Peripheral membrane protein</topology>
    </subcellularLocation>
</comment>
<dbReference type="GO" id="GO:0012505">
    <property type="term" value="C:endomembrane system"/>
    <property type="evidence" value="ECO:0007669"/>
    <property type="project" value="UniProtKB-SubCell"/>
</dbReference>
<comment type="similarity">
    <text evidence="3 9 10">Belongs to the ATPase epsilon chain family.</text>
</comment>
<dbReference type="GO" id="GO:0005886">
    <property type="term" value="C:plasma membrane"/>
    <property type="evidence" value="ECO:0007669"/>
    <property type="project" value="UniProtKB-SubCell"/>
</dbReference>
<evidence type="ECO:0000256" key="10">
    <source>
        <dbReference type="RuleBase" id="RU003656"/>
    </source>
</evidence>
<protein>
    <recommendedName>
        <fullName evidence="9">ATP synthase epsilon chain</fullName>
    </recommendedName>
    <alternativeName>
        <fullName evidence="9">ATP synthase F1 sector epsilon subunit</fullName>
    </alternativeName>
    <alternativeName>
        <fullName evidence="9">F-ATPase epsilon subunit</fullName>
    </alternativeName>
</protein>
<evidence type="ECO:0000313" key="12">
    <source>
        <dbReference type="EMBL" id="EAQ77452.1"/>
    </source>
</evidence>
<name>A4A1A0_9BACT</name>
<evidence type="ECO:0000256" key="2">
    <source>
        <dbReference type="ARBA" id="ARBA00004184"/>
    </source>
</evidence>
<keyword evidence="7 9" id="KW-0139">CF(1)</keyword>
<dbReference type="GO" id="GO:0045259">
    <property type="term" value="C:proton-transporting ATP synthase complex"/>
    <property type="evidence" value="ECO:0007669"/>
    <property type="project" value="UniProtKB-KW"/>
</dbReference>
<keyword evidence="8 9" id="KW-0066">ATP synthesis</keyword>
<accession>A4A1A0</accession>
<dbReference type="eggNOG" id="COG0355">
    <property type="taxonomic scope" value="Bacteria"/>
</dbReference>
<dbReference type="EMBL" id="AANZ01000033">
    <property type="protein sequence ID" value="EAQ77452.1"/>
    <property type="molecule type" value="Genomic_DNA"/>
</dbReference>
<evidence type="ECO:0000313" key="13">
    <source>
        <dbReference type="Proteomes" id="UP000004358"/>
    </source>
</evidence>
<comment type="function">
    <text evidence="1 9">Produces ATP from ADP in the presence of a proton gradient across the membrane.</text>
</comment>
<dbReference type="Proteomes" id="UP000004358">
    <property type="component" value="Unassembled WGS sequence"/>
</dbReference>
<dbReference type="InterPro" id="IPR020546">
    <property type="entry name" value="ATP_synth_F1_dsu/esu_N"/>
</dbReference>
<dbReference type="GO" id="GO:0046933">
    <property type="term" value="F:proton-transporting ATP synthase activity, rotational mechanism"/>
    <property type="evidence" value="ECO:0007669"/>
    <property type="project" value="UniProtKB-UniRule"/>
</dbReference>
<evidence type="ECO:0000256" key="7">
    <source>
        <dbReference type="ARBA" id="ARBA00023196"/>
    </source>
</evidence>
<dbReference type="OrthoDB" id="277064at2"/>
<evidence type="ECO:0000256" key="6">
    <source>
        <dbReference type="ARBA" id="ARBA00023136"/>
    </source>
</evidence>
<keyword evidence="4 9" id="KW-0813">Transport</keyword>
<proteinExistence type="inferred from homology"/>
<comment type="subunit">
    <text evidence="9 10">F-type ATPases have 2 components, CF(1) - the catalytic core - and CF(0) - the membrane proton channel. CF(1) has five subunits: alpha(3), beta(3), gamma(1), delta(1), epsilon(1). CF(0) has three main subunits: a, b and c.</text>
</comment>
<dbReference type="HAMAP" id="MF_00530">
    <property type="entry name" value="ATP_synth_epsil_bac"/>
    <property type="match status" value="1"/>
</dbReference>
<dbReference type="SUPFAM" id="SSF51344">
    <property type="entry name" value="Epsilon subunit of F1F0-ATP synthase N-terminal domain"/>
    <property type="match status" value="1"/>
</dbReference>
<keyword evidence="5 9" id="KW-0406">Ion transport</keyword>
<comment type="caution">
    <text evidence="12">The sequence shown here is derived from an EMBL/GenBank/DDBJ whole genome shotgun (WGS) entry which is preliminary data.</text>
</comment>
<dbReference type="HOGENOM" id="CLU_084338_2_1_0"/>
<keyword evidence="9" id="KW-1003">Cell membrane</keyword>
<reference evidence="12 13" key="1">
    <citation type="submission" date="2006-02" db="EMBL/GenBank/DDBJ databases">
        <authorList>
            <person name="Amann R."/>
            <person name="Ferriera S."/>
            <person name="Johnson J."/>
            <person name="Kravitz S."/>
            <person name="Halpern A."/>
            <person name="Remington K."/>
            <person name="Beeson K."/>
            <person name="Tran B."/>
            <person name="Rogers Y.-H."/>
            <person name="Friedman R."/>
            <person name="Venter J.C."/>
        </authorList>
    </citation>
    <scope>NUCLEOTIDE SEQUENCE [LARGE SCALE GENOMIC DNA]</scope>
    <source>
        <strain evidence="12 13">DSM 3645</strain>
    </source>
</reference>
<keyword evidence="6 9" id="KW-0472">Membrane</keyword>
<dbReference type="PANTHER" id="PTHR13822">
    <property type="entry name" value="ATP SYNTHASE DELTA/EPSILON CHAIN"/>
    <property type="match status" value="1"/>
</dbReference>
<evidence type="ECO:0000259" key="11">
    <source>
        <dbReference type="Pfam" id="PF02823"/>
    </source>
</evidence>
<dbReference type="Gene3D" id="2.60.15.10">
    <property type="entry name" value="F0F1 ATP synthase delta/epsilon subunit, N-terminal"/>
    <property type="match status" value="1"/>
</dbReference>
<gene>
    <name evidence="9" type="primary">atpC</name>
    <name evidence="12" type="ORF">DSM3645_20057</name>
</gene>
<feature type="domain" description="ATP synthase F1 complex delta/epsilon subunit N-terminal" evidence="11">
    <location>
        <begin position="4"/>
        <end position="82"/>
    </location>
</feature>
<dbReference type="InterPro" id="IPR036771">
    <property type="entry name" value="ATPsynth_dsu/esu_N"/>
</dbReference>
<evidence type="ECO:0000256" key="5">
    <source>
        <dbReference type="ARBA" id="ARBA00023065"/>
    </source>
</evidence>
<evidence type="ECO:0000256" key="8">
    <source>
        <dbReference type="ARBA" id="ARBA00023310"/>
    </source>
</evidence>
<sequence>MAQLKCIVVTPEATALETTADFVALPLFDGEIGIAPSHSPMIGRLGYGEMRIVSGGTTTRYYVDGGFVQVANNEVNVLTGKAVPAQEVSKVDAEQQLQAAMKQPTSSDELLAIRDRMVDQARAQIRVSQN</sequence>
<dbReference type="CDD" id="cd12152">
    <property type="entry name" value="F1-ATPase_delta"/>
    <property type="match status" value="1"/>
</dbReference>
<evidence type="ECO:0000256" key="1">
    <source>
        <dbReference type="ARBA" id="ARBA00003543"/>
    </source>
</evidence>
<organism evidence="12 13">
    <name type="scientific">Blastopirellula marina DSM 3645</name>
    <dbReference type="NCBI Taxonomy" id="314230"/>
    <lineage>
        <taxon>Bacteria</taxon>
        <taxon>Pseudomonadati</taxon>
        <taxon>Planctomycetota</taxon>
        <taxon>Planctomycetia</taxon>
        <taxon>Pirellulales</taxon>
        <taxon>Pirellulaceae</taxon>
        <taxon>Blastopirellula</taxon>
    </lineage>
</organism>
<dbReference type="PANTHER" id="PTHR13822:SF10">
    <property type="entry name" value="ATP SYNTHASE EPSILON CHAIN, CHLOROPLASTIC"/>
    <property type="match status" value="1"/>
</dbReference>
<dbReference type="Pfam" id="PF02823">
    <property type="entry name" value="ATP-synt_DE_N"/>
    <property type="match status" value="1"/>
</dbReference>
<dbReference type="NCBIfam" id="TIGR01216">
    <property type="entry name" value="ATP_synt_epsi"/>
    <property type="match status" value="1"/>
</dbReference>
<dbReference type="STRING" id="314230.DSM3645_20057"/>
<dbReference type="RefSeq" id="WP_002651907.1">
    <property type="nucleotide sequence ID" value="NZ_CH672376.1"/>
</dbReference>
<dbReference type="InterPro" id="IPR001469">
    <property type="entry name" value="ATP_synth_F1_dsu/esu"/>
</dbReference>
<evidence type="ECO:0000256" key="4">
    <source>
        <dbReference type="ARBA" id="ARBA00022448"/>
    </source>
</evidence>
<evidence type="ECO:0000256" key="3">
    <source>
        <dbReference type="ARBA" id="ARBA00005712"/>
    </source>
</evidence>
<dbReference type="AlphaFoldDB" id="A4A1A0"/>
<dbReference type="GO" id="GO:0005524">
    <property type="term" value="F:ATP binding"/>
    <property type="evidence" value="ECO:0007669"/>
    <property type="project" value="UniProtKB-UniRule"/>
</dbReference>
<keyword evidence="9" id="KW-0375">Hydrogen ion transport</keyword>
<evidence type="ECO:0000256" key="9">
    <source>
        <dbReference type="HAMAP-Rule" id="MF_00530"/>
    </source>
</evidence>